<sequence>MTNWASKLIEKKIEDGAQTR</sequence>
<dbReference type="EMBL" id="LAZR01070417">
    <property type="protein sequence ID" value="KKK41218.1"/>
    <property type="molecule type" value="Genomic_DNA"/>
</dbReference>
<name>A0A0F8V9F1_9ZZZZ</name>
<evidence type="ECO:0000313" key="1">
    <source>
        <dbReference type="EMBL" id="KKK41218.1"/>
    </source>
</evidence>
<protein>
    <submittedName>
        <fullName evidence="1">Uncharacterized protein</fullName>
    </submittedName>
</protein>
<gene>
    <name evidence="1" type="ORF">LCGC14_2784210</name>
</gene>
<dbReference type="AlphaFoldDB" id="A0A0F8V9F1"/>
<proteinExistence type="predicted"/>
<organism evidence="1">
    <name type="scientific">marine sediment metagenome</name>
    <dbReference type="NCBI Taxonomy" id="412755"/>
    <lineage>
        <taxon>unclassified sequences</taxon>
        <taxon>metagenomes</taxon>
        <taxon>ecological metagenomes</taxon>
    </lineage>
</organism>
<comment type="caution">
    <text evidence="1">The sequence shown here is derived from an EMBL/GenBank/DDBJ whole genome shotgun (WGS) entry which is preliminary data.</text>
</comment>
<feature type="non-terminal residue" evidence="1">
    <location>
        <position position="20"/>
    </location>
</feature>
<accession>A0A0F8V9F1</accession>
<reference evidence="1" key="1">
    <citation type="journal article" date="2015" name="Nature">
        <title>Complex archaea that bridge the gap between prokaryotes and eukaryotes.</title>
        <authorList>
            <person name="Spang A."/>
            <person name="Saw J.H."/>
            <person name="Jorgensen S.L."/>
            <person name="Zaremba-Niedzwiedzka K."/>
            <person name="Martijn J."/>
            <person name="Lind A.E."/>
            <person name="van Eijk R."/>
            <person name="Schleper C."/>
            <person name="Guy L."/>
            <person name="Ettema T.J."/>
        </authorList>
    </citation>
    <scope>NUCLEOTIDE SEQUENCE</scope>
</reference>